<keyword evidence="1" id="KW-0805">Transcription regulation</keyword>
<dbReference type="GO" id="GO:0043565">
    <property type="term" value="F:sequence-specific DNA binding"/>
    <property type="evidence" value="ECO:0007669"/>
    <property type="project" value="InterPro"/>
</dbReference>
<dbReference type="InterPro" id="IPR053142">
    <property type="entry name" value="PchR_regulatory_protein"/>
</dbReference>
<dbReference type="AlphaFoldDB" id="A0A927B4S0"/>
<evidence type="ECO:0000313" key="5">
    <source>
        <dbReference type="EMBL" id="MBD2755629.1"/>
    </source>
</evidence>
<evidence type="ECO:0000256" key="1">
    <source>
        <dbReference type="ARBA" id="ARBA00023015"/>
    </source>
</evidence>
<protein>
    <submittedName>
        <fullName evidence="5">Helix-turn-helix transcriptional regulator</fullName>
    </submittedName>
</protein>
<dbReference type="EMBL" id="JACXAA010000009">
    <property type="protein sequence ID" value="MBD2755629.1"/>
    <property type="molecule type" value="Genomic_DNA"/>
</dbReference>
<evidence type="ECO:0000313" key="6">
    <source>
        <dbReference type="Proteomes" id="UP000653797"/>
    </source>
</evidence>
<dbReference type="Proteomes" id="UP000653797">
    <property type="component" value="Unassembled WGS sequence"/>
</dbReference>
<proteinExistence type="predicted"/>
<dbReference type="PRINTS" id="PR00032">
    <property type="entry name" value="HTHARAC"/>
</dbReference>
<keyword evidence="3" id="KW-0804">Transcription</keyword>
<dbReference type="GO" id="GO:0003700">
    <property type="term" value="F:DNA-binding transcription factor activity"/>
    <property type="evidence" value="ECO:0007669"/>
    <property type="project" value="InterPro"/>
</dbReference>
<dbReference type="PANTHER" id="PTHR47893">
    <property type="entry name" value="REGULATORY PROTEIN PCHR"/>
    <property type="match status" value="1"/>
</dbReference>
<comment type="caution">
    <text evidence="5">The sequence shown here is derived from an EMBL/GenBank/DDBJ whole genome shotgun (WGS) entry which is preliminary data.</text>
</comment>
<dbReference type="RefSeq" id="WP_191041259.1">
    <property type="nucleotide sequence ID" value="NZ_JACXAA010000009.1"/>
</dbReference>
<dbReference type="PANTHER" id="PTHR47893:SF1">
    <property type="entry name" value="REGULATORY PROTEIN PCHR"/>
    <property type="match status" value="1"/>
</dbReference>
<dbReference type="Pfam" id="PF12833">
    <property type="entry name" value="HTH_18"/>
    <property type="match status" value="1"/>
</dbReference>
<dbReference type="Gene3D" id="1.10.10.60">
    <property type="entry name" value="Homeodomain-like"/>
    <property type="match status" value="1"/>
</dbReference>
<organism evidence="5 6">
    <name type="scientific">Spirosoma validum</name>
    <dbReference type="NCBI Taxonomy" id="2771355"/>
    <lineage>
        <taxon>Bacteria</taxon>
        <taxon>Pseudomonadati</taxon>
        <taxon>Bacteroidota</taxon>
        <taxon>Cytophagia</taxon>
        <taxon>Cytophagales</taxon>
        <taxon>Cytophagaceae</taxon>
        <taxon>Spirosoma</taxon>
    </lineage>
</organism>
<dbReference type="InterPro" id="IPR009057">
    <property type="entry name" value="Homeodomain-like_sf"/>
</dbReference>
<dbReference type="InterPro" id="IPR018060">
    <property type="entry name" value="HTH_AraC"/>
</dbReference>
<evidence type="ECO:0000256" key="2">
    <source>
        <dbReference type="ARBA" id="ARBA00023125"/>
    </source>
</evidence>
<feature type="domain" description="HTH araC/xylS-type" evidence="4">
    <location>
        <begin position="224"/>
        <end position="322"/>
    </location>
</feature>
<keyword evidence="2" id="KW-0238">DNA-binding</keyword>
<reference evidence="5" key="1">
    <citation type="submission" date="2020-09" db="EMBL/GenBank/DDBJ databases">
        <authorList>
            <person name="Kim M.K."/>
        </authorList>
    </citation>
    <scope>NUCLEOTIDE SEQUENCE</scope>
    <source>
        <strain evidence="5">BT704</strain>
    </source>
</reference>
<gene>
    <name evidence="5" type="ORF">IC230_22185</name>
</gene>
<dbReference type="SMART" id="SM00342">
    <property type="entry name" value="HTH_ARAC"/>
    <property type="match status" value="1"/>
</dbReference>
<dbReference type="PROSITE" id="PS01124">
    <property type="entry name" value="HTH_ARAC_FAMILY_2"/>
    <property type="match status" value="1"/>
</dbReference>
<dbReference type="SUPFAM" id="SSF46689">
    <property type="entry name" value="Homeodomain-like"/>
    <property type="match status" value="1"/>
</dbReference>
<sequence length="331" mass="37517">MTNPVLQASSIFDPALMMGQPITQDEGIYFRHPEAGQVHVKNTTFPHLQVMNMHWQTGADFTLFDPTPADSISINFVLEGAIHSRFKGLSHELPMRSRTHNLIHSPESGHVNHIKGGQTLSMLLIDLKKDFFASSIGHSDTWSEAILNDLEHERPFSGVCGTQTITPQMLCLIDDIHNCRAVGPMRNLLIQSRVLELIALQIDQFRKPAVCTEDIPVQEVEKLYQLKAYLEVNFLEDHSLAQLSRFCALNEFKVKKGFKQLFDTTVFNYLRKLRMDYAGQLLRHHALSVDEVADRLGYEHSQHFSIAFKKFTGQTPSQHQHGRSSASVIMA</sequence>
<name>A0A927B4S0_9BACT</name>
<accession>A0A927B4S0</accession>
<evidence type="ECO:0000259" key="4">
    <source>
        <dbReference type="PROSITE" id="PS01124"/>
    </source>
</evidence>
<dbReference type="InterPro" id="IPR020449">
    <property type="entry name" value="Tscrpt_reg_AraC-type_HTH"/>
</dbReference>
<keyword evidence="6" id="KW-1185">Reference proteome</keyword>
<evidence type="ECO:0000256" key="3">
    <source>
        <dbReference type="ARBA" id="ARBA00023163"/>
    </source>
</evidence>